<keyword evidence="11" id="KW-1185">Reference proteome</keyword>
<reference evidence="10" key="1">
    <citation type="submission" date="2021-05" db="EMBL/GenBank/DDBJ databases">
        <authorList>
            <person name="Tigano A."/>
        </authorList>
    </citation>
    <scope>NUCLEOTIDE SEQUENCE</scope>
</reference>
<dbReference type="PRINTS" id="PR00295">
    <property type="entry name" value="STEFINA"/>
</dbReference>
<dbReference type="SUPFAM" id="SSF54403">
    <property type="entry name" value="Cystatin/monellin"/>
    <property type="match status" value="1"/>
</dbReference>
<dbReference type="AlphaFoldDB" id="A0A8S4ANL5"/>
<dbReference type="InterPro" id="IPR001713">
    <property type="entry name" value="Prot_inh_stefin"/>
</dbReference>
<dbReference type="InterPro" id="IPR018073">
    <property type="entry name" value="Prot_inh_cystat_CS"/>
</dbReference>
<evidence type="ECO:0000313" key="11">
    <source>
        <dbReference type="Proteomes" id="UP000677803"/>
    </source>
</evidence>
<dbReference type="GO" id="GO:0071220">
    <property type="term" value="P:cellular response to bacterial lipoprotein"/>
    <property type="evidence" value="ECO:0007669"/>
    <property type="project" value="UniProtKB-ARBA"/>
</dbReference>
<comment type="similarity">
    <text evidence="2">Belongs to the cystatin family.</text>
</comment>
<keyword evidence="4" id="KW-0646">Protease inhibitor</keyword>
<evidence type="ECO:0000256" key="4">
    <source>
        <dbReference type="ARBA" id="ARBA00022690"/>
    </source>
</evidence>
<evidence type="ECO:0000256" key="6">
    <source>
        <dbReference type="ARBA" id="ARBA00022859"/>
    </source>
</evidence>
<dbReference type="InterPro" id="IPR000010">
    <property type="entry name" value="Cystatin_dom"/>
</dbReference>
<proteinExistence type="inferred from homology"/>
<evidence type="ECO:0000256" key="3">
    <source>
        <dbReference type="ARBA" id="ARBA00022490"/>
    </source>
</evidence>
<comment type="subcellular location">
    <subcellularLocation>
        <location evidence="1">Cytoplasm</location>
    </subcellularLocation>
</comment>
<keyword evidence="6" id="KW-0391">Immunity</keyword>
<organism evidence="10 11">
    <name type="scientific">Menidia menidia</name>
    <name type="common">Atlantic silverside</name>
    <dbReference type="NCBI Taxonomy" id="238744"/>
    <lineage>
        <taxon>Eukaryota</taxon>
        <taxon>Metazoa</taxon>
        <taxon>Chordata</taxon>
        <taxon>Craniata</taxon>
        <taxon>Vertebrata</taxon>
        <taxon>Euteleostomi</taxon>
        <taxon>Actinopterygii</taxon>
        <taxon>Neopterygii</taxon>
        <taxon>Teleostei</taxon>
        <taxon>Neoteleostei</taxon>
        <taxon>Acanthomorphata</taxon>
        <taxon>Ovalentaria</taxon>
        <taxon>Atherinomorphae</taxon>
        <taxon>Atheriniformes</taxon>
        <taxon>Atherinopsidae</taxon>
        <taxon>Menidiinae</taxon>
        <taxon>Menidia</taxon>
    </lineage>
</organism>
<evidence type="ECO:0000256" key="7">
    <source>
        <dbReference type="ARBA" id="ARBA00040677"/>
    </source>
</evidence>
<dbReference type="GO" id="GO:0004869">
    <property type="term" value="F:cysteine-type endopeptidase inhibitor activity"/>
    <property type="evidence" value="ECO:0007669"/>
    <property type="project" value="UniProtKB-KW"/>
</dbReference>
<dbReference type="Proteomes" id="UP000677803">
    <property type="component" value="Unassembled WGS sequence"/>
</dbReference>
<evidence type="ECO:0000256" key="1">
    <source>
        <dbReference type="ARBA" id="ARBA00004496"/>
    </source>
</evidence>
<evidence type="ECO:0000256" key="8">
    <source>
        <dbReference type="ARBA" id="ARBA00041437"/>
    </source>
</evidence>
<keyword evidence="3" id="KW-0963">Cytoplasm</keyword>
<dbReference type="PANTHER" id="PTHR11414">
    <property type="entry name" value="CYSTATIN FAMILY MEMBER"/>
    <property type="match status" value="1"/>
</dbReference>
<dbReference type="InterPro" id="IPR046350">
    <property type="entry name" value="Cystatin_sf"/>
</dbReference>
<dbReference type="Gene3D" id="3.10.450.10">
    <property type="match status" value="1"/>
</dbReference>
<sequence length="114" mass="12981">MEIKEEPFPCMVKCGALSPTAKDADEKVQRICDEVKHLVEEKAGKTYDIFTAKSYKTQTVAGRNFFIKVHVGGDDHLHLRVLKNCRVMEENLCFMECRNPRATTTLLCTSKEIT</sequence>
<evidence type="ECO:0000256" key="5">
    <source>
        <dbReference type="ARBA" id="ARBA00022704"/>
    </source>
</evidence>
<dbReference type="CDD" id="cd00042">
    <property type="entry name" value="CY"/>
    <property type="match status" value="1"/>
</dbReference>
<evidence type="ECO:0000256" key="2">
    <source>
        <dbReference type="ARBA" id="ARBA00009403"/>
    </source>
</evidence>
<gene>
    <name evidence="10" type="ORF">MMEN_LOCUS7035</name>
</gene>
<dbReference type="Pfam" id="PF00031">
    <property type="entry name" value="Cystatin"/>
    <property type="match status" value="1"/>
</dbReference>
<name>A0A8S4ANL5_9TELE</name>
<dbReference type="GO" id="GO:0002376">
    <property type="term" value="P:immune system process"/>
    <property type="evidence" value="ECO:0007669"/>
    <property type="project" value="UniProtKB-KW"/>
</dbReference>
<dbReference type="OrthoDB" id="2429551at2759"/>
<protein>
    <recommendedName>
        <fullName evidence="7">Cystatin-B</fullName>
    </recommendedName>
    <alternativeName>
        <fullName evidence="8">Stefin-B</fullName>
    </alternativeName>
</protein>
<dbReference type="PROSITE" id="PS00287">
    <property type="entry name" value="CYSTATIN"/>
    <property type="match status" value="1"/>
</dbReference>
<accession>A0A8S4ANL5</accession>
<dbReference type="PANTHER" id="PTHR11414:SF21">
    <property type="entry name" value="CYSTATIN 14A, TANDEM DUPLICATE 1-RELATED"/>
    <property type="match status" value="1"/>
</dbReference>
<comment type="caution">
    <text evidence="10">The sequence shown here is derived from an EMBL/GenBank/DDBJ whole genome shotgun (WGS) entry which is preliminary data.</text>
</comment>
<dbReference type="FunFam" id="3.10.450.10:FF:000001">
    <property type="entry name" value="Cystatin-A"/>
    <property type="match status" value="1"/>
</dbReference>
<dbReference type="EMBL" id="CAJRST010006668">
    <property type="protein sequence ID" value="CAG5895992.1"/>
    <property type="molecule type" value="Genomic_DNA"/>
</dbReference>
<dbReference type="GO" id="GO:0005829">
    <property type="term" value="C:cytosol"/>
    <property type="evidence" value="ECO:0007669"/>
    <property type="project" value="TreeGrafter"/>
</dbReference>
<feature type="domain" description="Cystatin" evidence="9">
    <location>
        <begin position="16"/>
        <end position="90"/>
    </location>
</feature>
<evidence type="ECO:0000313" key="10">
    <source>
        <dbReference type="EMBL" id="CAG5895992.1"/>
    </source>
</evidence>
<evidence type="ECO:0000259" key="9">
    <source>
        <dbReference type="Pfam" id="PF00031"/>
    </source>
</evidence>
<keyword evidence="5" id="KW-0789">Thiol protease inhibitor</keyword>